<dbReference type="OrthoDB" id="337486at2759"/>
<evidence type="ECO:0000256" key="1">
    <source>
        <dbReference type="SAM" id="MobiDB-lite"/>
    </source>
</evidence>
<organism evidence="2 3">
    <name type="scientific">Xylona heveae (strain CBS 132557 / TC161)</name>
    <dbReference type="NCBI Taxonomy" id="1328760"/>
    <lineage>
        <taxon>Eukaryota</taxon>
        <taxon>Fungi</taxon>
        <taxon>Dikarya</taxon>
        <taxon>Ascomycota</taxon>
        <taxon>Pezizomycotina</taxon>
        <taxon>Xylonomycetes</taxon>
        <taxon>Xylonales</taxon>
        <taxon>Xylonaceae</taxon>
        <taxon>Xylona</taxon>
    </lineage>
</organism>
<dbReference type="GO" id="GO:0043625">
    <property type="term" value="C:delta DNA polymerase complex"/>
    <property type="evidence" value="ECO:0007669"/>
    <property type="project" value="TreeGrafter"/>
</dbReference>
<dbReference type="GO" id="GO:0003887">
    <property type="term" value="F:DNA-directed DNA polymerase activity"/>
    <property type="evidence" value="ECO:0007669"/>
    <property type="project" value="TreeGrafter"/>
</dbReference>
<feature type="region of interest" description="Disordered" evidence="1">
    <location>
        <begin position="1"/>
        <end position="55"/>
    </location>
</feature>
<proteinExistence type="predicted"/>
<dbReference type="InParanoid" id="A0A164ZRI2"/>
<evidence type="ECO:0000313" key="3">
    <source>
        <dbReference type="Proteomes" id="UP000076632"/>
    </source>
</evidence>
<feature type="compositionally biased region" description="Polar residues" evidence="1">
    <location>
        <begin position="10"/>
        <end position="29"/>
    </location>
</feature>
<dbReference type="InterPro" id="IPR007218">
    <property type="entry name" value="DNA_pol_delta_4"/>
</dbReference>
<sequence length="207" mass="23179">MSPARRTKSSRQSAGGPSQATLNFGSSHSRVTKPTVARTGKEALKEKDVTTKKDPALVLQGVNDDNDVQAIASPDLAEPTTAEVAIIDQTEAEVAKPKTKEEQAAEKVSDAQLKRYWKAREDERKAPRVHQEGLSMNEKILRHFDLSSQYGPCIGIARMKRWHRAQNLNMNPPVEVLAVLLREQRKDNMRAERAHVDELMSSRFVID</sequence>
<dbReference type="OMA" id="HYGPCTG"/>
<dbReference type="RefSeq" id="XP_018184974.1">
    <property type="nucleotide sequence ID" value="XM_018336585.1"/>
</dbReference>
<dbReference type="Proteomes" id="UP000076632">
    <property type="component" value="Unassembled WGS sequence"/>
</dbReference>
<keyword evidence="3" id="KW-1185">Reference proteome</keyword>
<dbReference type="STRING" id="1328760.A0A164ZRI2"/>
<dbReference type="PANTHER" id="PTHR14303:SF0">
    <property type="entry name" value="DNA POLYMERASE DELTA SUBUNIT 4"/>
    <property type="match status" value="1"/>
</dbReference>
<name>A0A164ZRI2_XYLHT</name>
<feature type="compositionally biased region" description="Basic and acidic residues" evidence="1">
    <location>
        <begin position="39"/>
        <end position="55"/>
    </location>
</feature>
<dbReference type="PANTHER" id="PTHR14303">
    <property type="entry name" value="DNA POLYMERASE DELTA SUBUNIT 4"/>
    <property type="match status" value="1"/>
</dbReference>
<dbReference type="GO" id="GO:0006261">
    <property type="term" value="P:DNA-templated DNA replication"/>
    <property type="evidence" value="ECO:0007669"/>
    <property type="project" value="TreeGrafter"/>
</dbReference>
<evidence type="ECO:0000313" key="2">
    <source>
        <dbReference type="EMBL" id="KZF19419.1"/>
    </source>
</evidence>
<gene>
    <name evidence="2" type="ORF">L228DRAFT_43153</name>
</gene>
<dbReference type="AlphaFoldDB" id="A0A164ZRI2"/>
<dbReference type="GO" id="GO:0000731">
    <property type="term" value="P:DNA synthesis involved in DNA repair"/>
    <property type="evidence" value="ECO:0007669"/>
    <property type="project" value="InterPro"/>
</dbReference>
<reference evidence="2 3" key="1">
    <citation type="journal article" date="2016" name="Fungal Biol.">
        <title>The genome of Xylona heveae provides a window into fungal endophytism.</title>
        <authorList>
            <person name="Gazis R."/>
            <person name="Kuo A."/>
            <person name="Riley R."/>
            <person name="LaButti K."/>
            <person name="Lipzen A."/>
            <person name="Lin J."/>
            <person name="Amirebrahimi M."/>
            <person name="Hesse C.N."/>
            <person name="Spatafora J.W."/>
            <person name="Henrissat B."/>
            <person name="Hainaut M."/>
            <person name="Grigoriev I.V."/>
            <person name="Hibbett D.S."/>
        </authorList>
    </citation>
    <scope>NUCLEOTIDE SEQUENCE [LARGE SCALE GENOMIC DNA]</scope>
    <source>
        <strain evidence="2 3">TC161</strain>
    </source>
</reference>
<dbReference type="Pfam" id="PF04081">
    <property type="entry name" value="DNA_pol_delta_4"/>
    <property type="match status" value="1"/>
</dbReference>
<dbReference type="GeneID" id="28901722"/>
<accession>A0A164ZRI2</accession>
<dbReference type="EMBL" id="KV407466">
    <property type="protein sequence ID" value="KZF19419.1"/>
    <property type="molecule type" value="Genomic_DNA"/>
</dbReference>
<protein>
    <submittedName>
        <fullName evidence="2">Putative DNA polymerase delta subunit 4</fullName>
    </submittedName>
</protein>